<dbReference type="InterPro" id="IPR000246">
    <property type="entry name" value="Peptidase_T2"/>
</dbReference>
<evidence type="ECO:0008006" key="11">
    <source>
        <dbReference type="Google" id="ProtNLM"/>
    </source>
</evidence>
<keyword evidence="10" id="KW-1185">Reference proteome</keyword>
<dbReference type="EMBL" id="NPHW01004543">
    <property type="protein sequence ID" value="OXV07802.1"/>
    <property type="molecule type" value="Genomic_DNA"/>
</dbReference>
<gene>
    <name evidence="9" type="ORF">Egran_04435</name>
</gene>
<dbReference type="Gene3D" id="3.60.20.30">
    <property type="entry name" value="(Glycosyl)asparaginase"/>
    <property type="match status" value="1"/>
</dbReference>
<dbReference type="InterPro" id="IPR036265">
    <property type="entry name" value="HIT-like_sf"/>
</dbReference>
<dbReference type="AlphaFoldDB" id="A0A232LUK4"/>
<feature type="domain" description="Aminoacyl-transfer RNA synthetases class-II family profile" evidence="7">
    <location>
        <begin position="604"/>
        <end position="915"/>
    </location>
</feature>
<sequence>MKLPADMDSGNDRGVLPALSETTFALHAGTTESWETNLPHQQAIEQVLGEITEIARASLLAGASALDVVETAVIALEDCPFFNAGTGAALNEDARSSHRRRYLWYGAVAGVTRARNPVKVARAVMESGRHSFIFGPAADDFAKTAGLRMSENPGFTTPFRKSQWEAQSAFQAQAQDSGTVGAVALDVCGRIAAAGSTGGMTCKAKGRLGDTAVMAVGAGMTYSAKRLQVEFPFSKHRSLSKMPWQRWSTISVVGRLFWTATCSSSEPVDVSLVENTIPIFPQHIFYEDAAVSAGFTRYPIAPGQVIITTPGSAPIMSLDISSFRTFLKTVRGLAVAIRGAVSAEHCGLVTSGDSFVLLIPFPGLKTTGIPIYREELEYYAVYPGYLSSKNGPQMDRSLLDSLQRKIAAVTGLIEPFNDQTDKEHFACLIRGERLQWRIWENKTHVAFLTPTGQTPGCAVVVPRKHIGPDVLLLNDEDYENILTAVYSVAQAMKKALGVRRCGMFFEGFEGDYAHVKLIPVHEPSPEQRKEIPVRGPAAFSDTYQGFLTTQLGPLALNLDELTKLATKIRELTHQRKLIEVPKSWQHPESHTLNALQSAWYTTMFRMQSTMYHEAINIFYNGLGYEYAIVPVTSHSISSPMGLGSDSEPVAIKLDGLDAYLADSQQFILEYILRLQNGPKGVYYVGTSCRGEDADATHVNQFCHFECELLGTLDNGIEAAERFIIQMTETLLKKHSNEIVAYAGTIAHIQDVLRLWRFRGGGFPRISLDEALDLPEMTQEMWRYVVPEKPELGRSLTRKGELRLIRKFGGALWLTEMDHQSVPFYQAYSDGNRTKACCADFLIGPGEVIGCGCRHRTAEDVIESLSRHEVDAKAYSWYIDMRRLKEMETVGWGVGIERYLCWIMQHDDIRDIQLVPRLRGKEYAL</sequence>
<evidence type="ECO:0000256" key="1">
    <source>
        <dbReference type="ARBA" id="ARBA00022598"/>
    </source>
</evidence>
<dbReference type="OrthoDB" id="2262349at2759"/>
<dbReference type="PANTHER" id="PTHR10188:SF6">
    <property type="entry name" value="N(4)-(BETA-N-ACETYLGLUCOSAMINYL)-L-ASPARAGINASE"/>
    <property type="match status" value="1"/>
</dbReference>
<feature type="site" description="Cleavage; by autolysis" evidence="5">
    <location>
        <begin position="178"/>
        <end position="179"/>
    </location>
</feature>
<dbReference type="SUPFAM" id="SSF55681">
    <property type="entry name" value="Class II aaRS and biotin synthetases"/>
    <property type="match status" value="1"/>
</dbReference>
<protein>
    <recommendedName>
        <fullName evidence="11">Aminoacyl-transfer RNA synthetases class-II family profile domain-containing protein</fullName>
    </recommendedName>
</protein>
<dbReference type="InterPro" id="IPR006195">
    <property type="entry name" value="aa-tRNA-synth_II"/>
</dbReference>
<feature type="domain" description="HIT" evidence="8">
    <location>
        <begin position="424"/>
        <end position="527"/>
    </location>
</feature>
<dbReference type="SUPFAM" id="SSF56235">
    <property type="entry name" value="N-terminal nucleophile aminohydrolases (Ntn hydrolases)"/>
    <property type="match status" value="1"/>
</dbReference>
<dbReference type="InterPro" id="IPR029055">
    <property type="entry name" value="Ntn_hydrolases_N"/>
</dbReference>
<keyword evidence="2" id="KW-0547">Nucleotide-binding</keyword>
<dbReference type="PANTHER" id="PTHR10188">
    <property type="entry name" value="L-ASPARAGINASE"/>
    <property type="match status" value="1"/>
</dbReference>
<organism evidence="9 10">
    <name type="scientific">Elaphomyces granulatus</name>
    <dbReference type="NCBI Taxonomy" id="519963"/>
    <lineage>
        <taxon>Eukaryota</taxon>
        <taxon>Fungi</taxon>
        <taxon>Dikarya</taxon>
        <taxon>Ascomycota</taxon>
        <taxon>Pezizomycotina</taxon>
        <taxon>Eurotiomycetes</taxon>
        <taxon>Eurotiomycetidae</taxon>
        <taxon>Eurotiales</taxon>
        <taxon>Elaphomycetaceae</taxon>
        <taxon>Elaphomyces</taxon>
    </lineage>
</organism>
<evidence type="ECO:0000256" key="3">
    <source>
        <dbReference type="ARBA" id="ARBA00022840"/>
    </source>
</evidence>
<dbReference type="Gene3D" id="3.30.428.10">
    <property type="entry name" value="HIT-like"/>
    <property type="match status" value="1"/>
</dbReference>
<dbReference type="GO" id="GO:0016811">
    <property type="term" value="F:hydrolase activity, acting on carbon-nitrogen (but not peptide) bonds, in linear amides"/>
    <property type="evidence" value="ECO:0007669"/>
    <property type="project" value="UniProtKB-ARBA"/>
</dbReference>
<dbReference type="PROSITE" id="PS50862">
    <property type="entry name" value="AA_TRNA_LIGASE_II"/>
    <property type="match status" value="1"/>
</dbReference>
<evidence type="ECO:0000256" key="6">
    <source>
        <dbReference type="PROSITE-ProRule" id="PRU00464"/>
    </source>
</evidence>
<dbReference type="GO" id="GO:0005524">
    <property type="term" value="F:ATP binding"/>
    <property type="evidence" value="ECO:0007669"/>
    <property type="project" value="InterPro"/>
</dbReference>
<evidence type="ECO:0000256" key="2">
    <source>
        <dbReference type="ARBA" id="ARBA00022741"/>
    </source>
</evidence>
<evidence type="ECO:0000313" key="9">
    <source>
        <dbReference type="EMBL" id="OXV07802.1"/>
    </source>
</evidence>
<dbReference type="Proteomes" id="UP000243515">
    <property type="component" value="Unassembled WGS sequence"/>
</dbReference>
<feature type="active site" description="Nucleophile" evidence="4">
    <location>
        <position position="179"/>
    </location>
</feature>
<evidence type="ECO:0000256" key="5">
    <source>
        <dbReference type="PIRSR" id="PIRSR600246-3"/>
    </source>
</evidence>
<evidence type="ECO:0000259" key="7">
    <source>
        <dbReference type="PROSITE" id="PS50862"/>
    </source>
</evidence>
<evidence type="ECO:0000259" key="8">
    <source>
        <dbReference type="PROSITE" id="PS51084"/>
    </source>
</evidence>
<dbReference type="Pfam" id="PF00152">
    <property type="entry name" value="tRNA-synt_2"/>
    <property type="match status" value="1"/>
</dbReference>
<dbReference type="GO" id="GO:0006418">
    <property type="term" value="P:tRNA aminoacylation for protein translation"/>
    <property type="evidence" value="ECO:0007669"/>
    <property type="project" value="InterPro"/>
</dbReference>
<name>A0A232LUK4_9EURO</name>
<dbReference type="InterPro" id="IPR045864">
    <property type="entry name" value="aa-tRNA-synth_II/BPL/LPL"/>
</dbReference>
<evidence type="ECO:0000313" key="10">
    <source>
        <dbReference type="Proteomes" id="UP000243515"/>
    </source>
</evidence>
<reference evidence="9 10" key="1">
    <citation type="journal article" date="2015" name="Environ. Microbiol.">
        <title>Metagenome sequence of Elaphomyces granulatus from sporocarp tissue reveals Ascomycota ectomycorrhizal fingerprints of genome expansion and a Proteobacteria-rich microbiome.</title>
        <authorList>
            <person name="Quandt C.A."/>
            <person name="Kohler A."/>
            <person name="Hesse C.N."/>
            <person name="Sharpton T.J."/>
            <person name="Martin F."/>
            <person name="Spatafora J.W."/>
        </authorList>
    </citation>
    <scope>NUCLEOTIDE SEQUENCE [LARGE SCALE GENOMIC DNA]</scope>
    <source>
        <strain evidence="9 10">OSC145934</strain>
    </source>
</reference>
<dbReference type="Pfam" id="PF01112">
    <property type="entry name" value="Asparaginase_2"/>
    <property type="match status" value="1"/>
</dbReference>
<keyword evidence="3" id="KW-0067">ATP-binding</keyword>
<dbReference type="GO" id="GO:0004812">
    <property type="term" value="F:aminoacyl-tRNA ligase activity"/>
    <property type="evidence" value="ECO:0007669"/>
    <property type="project" value="InterPro"/>
</dbReference>
<comment type="caution">
    <text evidence="9">The sequence shown here is derived from an EMBL/GenBank/DDBJ whole genome shotgun (WGS) entry which is preliminary data.</text>
</comment>
<dbReference type="Gene3D" id="3.30.930.10">
    <property type="entry name" value="Bira Bifunctional Protein, Domain 2"/>
    <property type="match status" value="1"/>
</dbReference>
<dbReference type="SUPFAM" id="SSF54197">
    <property type="entry name" value="HIT-like"/>
    <property type="match status" value="1"/>
</dbReference>
<keyword evidence="1" id="KW-0436">Ligase</keyword>
<dbReference type="PROSITE" id="PS51084">
    <property type="entry name" value="HIT_2"/>
    <property type="match status" value="1"/>
</dbReference>
<dbReference type="InterPro" id="IPR004364">
    <property type="entry name" value="Aa-tRNA-synt_II"/>
</dbReference>
<proteinExistence type="predicted"/>
<accession>A0A232LUK4</accession>
<dbReference type="InterPro" id="IPR011146">
    <property type="entry name" value="HIT-like"/>
</dbReference>
<evidence type="ECO:0000256" key="4">
    <source>
        <dbReference type="PIRSR" id="PIRSR600246-1"/>
    </source>
</evidence>
<comment type="caution">
    <text evidence="6">Lacks conserved residue(s) required for the propagation of feature annotation.</text>
</comment>